<evidence type="ECO:0000313" key="2">
    <source>
        <dbReference type="Proteomes" id="UP000091979"/>
    </source>
</evidence>
<dbReference type="STRING" id="1560234.SP90_08050"/>
<dbReference type="EMBL" id="JXMS01000011">
    <property type="protein sequence ID" value="OBQ52122.1"/>
    <property type="molecule type" value="Genomic_DNA"/>
</dbReference>
<evidence type="ECO:0000313" key="1">
    <source>
        <dbReference type="EMBL" id="OBQ52122.1"/>
    </source>
</evidence>
<dbReference type="Pfam" id="PF05489">
    <property type="entry name" value="Phage_tail_X"/>
    <property type="match status" value="1"/>
</dbReference>
<protein>
    <submittedName>
        <fullName evidence="1">Tail protein</fullName>
    </submittedName>
</protein>
<dbReference type="AlphaFoldDB" id="A0A1B7XDI8"/>
<dbReference type="OrthoDB" id="8759063at2"/>
<name>A0A1B7XDI8_9BACT</name>
<dbReference type="PATRIC" id="fig|1560234.3.peg.428"/>
<dbReference type="RefSeq" id="WP_066854373.1">
    <property type="nucleotide sequence ID" value="NZ_JXMS01000011.1"/>
</dbReference>
<gene>
    <name evidence="1" type="ORF">SP90_08050</name>
</gene>
<accession>A0A1B7XDI8</accession>
<proteinExistence type="predicted"/>
<organism evidence="1 2">
    <name type="scientific">Halodesulfovibrio spirochaetisodalis</name>
    <dbReference type="NCBI Taxonomy" id="1560234"/>
    <lineage>
        <taxon>Bacteria</taxon>
        <taxon>Pseudomonadati</taxon>
        <taxon>Thermodesulfobacteriota</taxon>
        <taxon>Desulfovibrionia</taxon>
        <taxon>Desulfovibrionales</taxon>
        <taxon>Desulfovibrionaceae</taxon>
        <taxon>Halodesulfovibrio</taxon>
    </lineage>
</organism>
<dbReference type="Proteomes" id="UP000091979">
    <property type="component" value="Unassembled WGS sequence"/>
</dbReference>
<reference evidence="1 2" key="1">
    <citation type="submission" date="2015-01" db="EMBL/GenBank/DDBJ databases">
        <title>Desulfovibrio sp. JC271 draft genome sequence.</title>
        <authorList>
            <person name="Shivani Y."/>
            <person name="Subhash Y."/>
            <person name="Sasikala C."/>
            <person name="Ramana C.V."/>
        </authorList>
    </citation>
    <scope>NUCLEOTIDE SEQUENCE [LARGE SCALE GENOMIC DNA]</scope>
    <source>
        <strain evidence="1 2">JC271</strain>
    </source>
</reference>
<keyword evidence="2" id="KW-1185">Reference proteome</keyword>
<dbReference type="InterPro" id="IPR008861">
    <property type="entry name" value="GpX-like"/>
</dbReference>
<sequence length="68" mass="7246">MSVVYRTKQGDVLDAIVCKQYNGQSGALEQVLEANKGLAAQGAVLPMGVLVTLPDLPKPQAVESVHLW</sequence>
<comment type="caution">
    <text evidence="1">The sequence shown here is derived from an EMBL/GenBank/DDBJ whole genome shotgun (WGS) entry which is preliminary data.</text>
</comment>